<comment type="pathway">
    <text evidence="3">Sphingolipid metabolism.</text>
</comment>
<keyword evidence="5 10" id="KW-0808">Transferase</keyword>
<evidence type="ECO:0000256" key="2">
    <source>
        <dbReference type="ARBA" id="ARBA00004760"/>
    </source>
</evidence>
<evidence type="ECO:0000256" key="4">
    <source>
        <dbReference type="ARBA" id="ARBA00022676"/>
    </source>
</evidence>
<dbReference type="InterPro" id="IPR029044">
    <property type="entry name" value="Nucleotide-diphossugar_trans"/>
</dbReference>
<keyword evidence="6 9" id="KW-0812">Transmembrane</keyword>
<evidence type="ECO:0000256" key="3">
    <source>
        <dbReference type="ARBA" id="ARBA00004991"/>
    </source>
</evidence>
<evidence type="ECO:0000256" key="6">
    <source>
        <dbReference type="ARBA" id="ARBA00022692"/>
    </source>
</evidence>
<keyword evidence="7 9" id="KW-1133">Transmembrane helix</keyword>
<name>A0A502G1G1_9GAMM</name>
<organism evidence="10 11">
    <name type="scientific">Ewingella americana</name>
    <dbReference type="NCBI Taxonomy" id="41202"/>
    <lineage>
        <taxon>Bacteria</taxon>
        <taxon>Pseudomonadati</taxon>
        <taxon>Pseudomonadota</taxon>
        <taxon>Gammaproteobacteria</taxon>
        <taxon>Enterobacterales</taxon>
        <taxon>Yersiniaceae</taxon>
        <taxon>Ewingella</taxon>
    </lineage>
</organism>
<dbReference type="GO" id="GO:0016020">
    <property type="term" value="C:membrane"/>
    <property type="evidence" value="ECO:0007669"/>
    <property type="project" value="UniProtKB-SubCell"/>
</dbReference>
<dbReference type="InterPro" id="IPR025993">
    <property type="entry name" value="Ceramide_glucosylTrfase"/>
</dbReference>
<dbReference type="RefSeq" id="WP_140475704.1">
    <property type="nucleotide sequence ID" value="NZ_RCZD01000019.1"/>
</dbReference>
<evidence type="ECO:0000256" key="9">
    <source>
        <dbReference type="SAM" id="Phobius"/>
    </source>
</evidence>
<keyword evidence="8 9" id="KW-0472">Membrane</keyword>
<dbReference type="AlphaFoldDB" id="A0A502G1G1"/>
<evidence type="ECO:0000256" key="1">
    <source>
        <dbReference type="ARBA" id="ARBA00004141"/>
    </source>
</evidence>
<proteinExistence type="predicted"/>
<dbReference type="Gene3D" id="3.90.550.10">
    <property type="entry name" value="Spore Coat Polysaccharide Biosynthesis Protein SpsA, Chain A"/>
    <property type="match status" value="1"/>
</dbReference>
<sequence>MTLIVVIWLMIFSFKLFFALRILRAADKKIAGNIDNVTILQPILSGDPALESVLEMNLRTLSGVHFVWLIDRDDAEAGEITARLKQHYPEHDIQIGWYPPAPEGINPKLFKLEQGRTLVKTEIVLVLDDDAVLSEAALRGMIGELDDHSLVTALPWYQAAENIPSQLLTQFVNDNSALTYLPLLPFTAPLTINGMCYALPLRVLADAGGFSPILHHLTDDLALATLLAQNDVRIIQSASPVRVQTSVPDTQRYVRQMHRWFLFATLLMREKSPGVNWVIFMLQGLHPLLLWTLLILACGGNTGNIIVLATVLLIRHFGLRRVQLALSRDIPAHPVLSLLSELLQPVHLLHALINRTIYWRSRRYRIFSNDRFHSL</sequence>
<dbReference type="SUPFAM" id="SSF53448">
    <property type="entry name" value="Nucleotide-diphospho-sugar transferases"/>
    <property type="match status" value="1"/>
</dbReference>
<dbReference type="GO" id="GO:0006679">
    <property type="term" value="P:glucosylceramide biosynthetic process"/>
    <property type="evidence" value="ECO:0007669"/>
    <property type="project" value="TreeGrafter"/>
</dbReference>
<evidence type="ECO:0000256" key="7">
    <source>
        <dbReference type="ARBA" id="ARBA00022989"/>
    </source>
</evidence>
<dbReference type="PANTHER" id="PTHR12726">
    <property type="entry name" value="CERAMIDE GLUCOSYLTRANSFERASE"/>
    <property type="match status" value="1"/>
</dbReference>
<keyword evidence="4" id="KW-0328">Glycosyltransferase</keyword>
<accession>A0A502G1G1</accession>
<evidence type="ECO:0000313" key="11">
    <source>
        <dbReference type="Proteomes" id="UP000317663"/>
    </source>
</evidence>
<evidence type="ECO:0000256" key="5">
    <source>
        <dbReference type="ARBA" id="ARBA00022679"/>
    </source>
</evidence>
<feature type="transmembrane region" description="Helical" evidence="9">
    <location>
        <begin position="260"/>
        <end position="282"/>
    </location>
</feature>
<gene>
    <name evidence="10" type="ORF">EAH77_23525</name>
</gene>
<dbReference type="GO" id="GO:0008120">
    <property type="term" value="F:ceramide glucosyltransferase activity"/>
    <property type="evidence" value="ECO:0007669"/>
    <property type="project" value="TreeGrafter"/>
</dbReference>
<dbReference type="Proteomes" id="UP000317663">
    <property type="component" value="Unassembled WGS sequence"/>
</dbReference>
<feature type="transmembrane region" description="Helical" evidence="9">
    <location>
        <begin position="288"/>
        <end position="314"/>
    </location>
</feature>
<dbReference type="OrthoDB" id="3766716at2"/>
<comment type="pathway">
    <text evidence="2">Lipid metabolism; sphingolipid metabolism.</text>
</comment>
<comment type="subcellular location">
    <subcellularLocation>
        <location evidence="1">Membrane</location>
        <topology evidence="1">Multi-pass membrane protein</topology>
    </subcellularLocation>
</comment>
<keyword evidence="11" id="KW-1185">Reference proteome</keyword>
<comment type="caution">
    <text evidence="10">The sequence shown here is derived from an EMBL/GenBank/DDBJ whole genome shotgun (WGS) entry which is preliminary data.</text>
</comment>
<evidence type="ECO:0000313" key="10">
    <source>
        <dbReference type="EMBL" id="TPG55451.1"/>
    </source>
</evidence>
<feature type="transmembrane region" description="Helical" evidence="9">
    <location>
        <begin position="6"/>
        <end position="23"/>
    </location>
</feature>
<evidence type="ECO:0000256" key="8">
    <source>
        <dbReference type="ARBA" id="ARBA00023136"/>
    </source>
</evidence>
<dbReference type="Pfam" id="PF13506">
    <property type="entry name" value="Glyco_transf_21"/>
    <property type="match status" value="1"/>
</dbReference>
<reference evidence="10 11" key="1">
    <citation type="journal article" date="2019" name="Environ. Microbiol.">
        <title>Species interactions and distinct microbial communities in high Arctic permafrost affected cryosols are associated with the CH4 and CO2 gas fluxes.</title>
        <authorList>
            <person name="Altshuler I."/>
            <person name="Hamel J."/>
            <person name="Turney S."/>
            <person name="Magnuson E."/>
            <person name="Levesque R."/>
            <person name="Greer C."/>
            <person name="Whyte L.G."/>
        </authorList>
    </citation>
    <scope>NUCLEOTIDE SEQUENCE [LARGE SCALE GENOMIC DNA]</scope>
    <source>
        <strain evidence="10 11">E4</strain>
    </source>
</reference>
<protein>
    <submittedName>
        <fullName evidence="10">Glycosyl transferase</fullName>
    </submittedName>
</protein>
<dbReference type="PANTHER" id="PTHR12726:SF0">
    <property type="entry name" value="CERAMIDE GLUCOSYLTRANSFERASE"/>
    <property type="match status" value="1"/>
</dbReference>
<dbReference type="EMBL" id="RCZD01000019">
    <property type="protein sequence ID" value="TPG55451.1"/>
    <property type="molecule type" value="Genomic_DNA"/>
</dbReference>